<evidence type="ECO:0000259" key="6">
    <source>
        <dbReference type="PROSITE" id="PS50043"/>
    </source>
</evidence>
<dbReference type="PANTHER" id="PTHR43214">
    <property type="entry name" value="TWO-COMPONENT RESPONSE REGULATOR"/>
    <property type="match status" value="1"/>
</dbReference>
<evidence type="ECO:0000256" key="1">
    <source>
        <dbReference type="ARBA" id="ARBA00022553"/>
    </source>
</evidence>
<dbReference type="SUPFAM" id="SSF52172">
    <property type="entry name" value="CheY-like"/>
    <property type="match status" value="1"/>
</dbReference>
<dbReference type="OrthoDB" id="9797341at2"/>
<evidence type="ECO:0000256" key="4">
    <source>
        <dbReference type="ARBA" id="ARBA00023163"/>
    </source>
</evidence>
<dbReference type="CDD" id="cd06170">
    <property type="entry name" value="LuxR_C_like"/>
    <property type="match status" value="1"/>
</dbReference>
<dbReference type="PROSITE" id="PS50043">
    <property type="entry name" value="HTH_LUXR_2"/>
    <property type="match status" value="1"/>
</dbReference>
<dbReference type="GO" id="GO:0003677">
    <property type="term" value="F:DNA binding"/>
    <property type="evidence" value="ECO:0007669"/>
    <property type="project" value="UniProtKB-KW"/>
</dbReference>
<gene>
    <name evidence="8" type="ORF">FOF46_24100</name>
</gene>
<keyword evidence="9" id="KW-1185">Reference proteome</keyword>
<evidence type="ECO:0000259" key="7">
    <source>
        <dbReference type="PROSITE" id="PS50110"/>
    </source>
</evidence>
<organism evidence="8 9">
    <name type="scientific">Aquimarina algiphila</name>
    <dbReference type="NCBI Taxonomy" id="2047982"/>
    <lineage>
        <taxon>Bacteria</taxon>
        <taxon>Pseudomonadati</taxon>
        <taxon>Bacteroidota</taxon>
        <taxon>Flavobacteriia</taxon>
        <taxon>Flavobacteriales</taxon>
        <taxon>Flavobacteriaceae</taxon>
        <taxon>Aquimarina</taxon>
    </lineage>
</organism>
<proteinExistence type="predicted"/>
<protein>
    <submittedName>
        <fullName evidence="8">Response regulator transcription factor</fullName>
    </submittedName>
</protein>
<dbReference type="GO" id="GO:0006355">
    <property type="term" value="P:regulation of DNA-templated transcription"/>
    <property type="evidence" value="ECO:0007669"/>
    <property type="project" value="InterPro"/>
</dbReference>
<feature type="modified residue" description="4-aspartylphosphate" evidence="5">
    <location>
        <position position="58"/>
    </location>
</feature>
<comment type="caution">
    <text evidence="8">The sequence shown here is derived from an EMBL/GenBank/DDBJ whole genome shotgun (WGS) entry which is preliminary data.</text>
</comment>
<evidence type="ECO:0000313" key="9">
    <source>
        <dbReference type="Proteomes" id="UP000318833"/>
    </source>
</evidence>
<dbReference type="InterPro" id="IPR058245">
    <property type="entry name" value="NreC/VraR/RcsB-like_REC"/>
</dbReference>
<dbReference type="InterPro" id="IPR011006">
    <property type="entry name" value="CheY-like_superfamily"/>
</dbReference>
<dbReference type="AlphaFoldDB" id="A0A554VDX5"/>
<dbReference type="InterPro" id="IPR001789">
    <property type="entry name" value="Sig_transdc_resp-reg_receiver"/>
</dbReference>
<keyword evidence="1 5" id="KW-0597">Phosphoprotein</keyword>
<dbReference type="SMART" id="SM00448">
    <property type="entry name" value="REC"/>
    <property type="match status" value="1"/>
</dbReference>
<evidence type="ECO:0000256" key="3">
    <source>
        <dbReference type="ARBA" id="ARBA00023125"/>
    </source>
</evidence>
<reference evidence="8 9" key="1">
    <citation type="submission" date="2019-07" db="EMBL/GenBank/DDBJ databases">
        <title>The draft genome sequence of Aquimarina algiphila M91.</title>
        <authorList>
            <person name="Meng X."/>
        </authorList>
    </citation>
    <scope>NUCLEOTIDE SEQUENCE [LARGE SCALE GENOMIC DNA]</scope>
    <source>
        <strain evidence="8 9">M91</strain>
    </source>
</reference>
<dbReference type="InterPro" id="IPR036388">
    <property type="entry name" value="WH-like_DNA-bd_sf"/>
</dbReference>
<dbReference type="EMBL" id="VLNR01000066">
    <property type="protein sequence ID" value="TSE05107.1"/>
    <property type="molecule type" value="Genomic_DNA"/>
</dbReference>
<dbReference type="SMART" id="SM00421">
    <property type="entry name" value="HTH_LUXR"/>
    <property type="match status" value="1"/>
</dbReference>
<dbReference type="PANTHER" id="PTHR43214:SF41">
    <property type="entry name" value="NITRATE_NITRITE RESPONSE REGULATOR PROTEIN NARP"/>
    <property type="match status" value="1"/>
</dbReference>
<dbReference type="Pfam" id="PF00072">
    <property type="entry name" value="Response_reg"/>
    <property type="match status" value="1"/>
</dbReference>
<dbReference type="Gene3D" id="3.40.50.2300">
    <property type="match status" value="1"/>
</dbReference>
<dbReference type="CDD" id="cd17535">
    <property type="entry name" value="REC_NarL-like"/>
    <property type="match status" value="1"/>
</dbReference>
<dbReference type="InterPro" id="IPR016032">
    <property type="entry name" value="Sig_transdc_resp-reg_C-effctor"/>
</dbReference>
<dbReference type="Pfam" id="PF00196">
    <property type="entry name" value="GerE"/>
    <property type="match status" value="1"/>
</dbReference>
<evidence type="ECO:0000256" key="2">
    <source>
        <dbReference type="ARBA" id="ARBA00023015"/>
    </source>
</evidence>
<evidence type="ECO:0000256" key="5">
    <source>
        <dbReference type="PROSITE-ProRule" id="PRU00169"/>
    </source>
</evidence>
<accession>A0A554VDX5</accession>
<dbReference type="RefSeq" id="WP_109434845.1">
    <property type="nucleotide sequence ID" value="NZ_CANLFO010000014.1"/>
</dbReference>
<dbReference type="Proteomes" id="UP000318833">
    <property type="component" value="Unassembled WGS sequence"/>
</dbReference>
<dbReference type="Gene3D" id="1.10.10.10">
    <property type="entry name" value="Winged helix-like DNA-binding domain superfamily/Winged helix DNA-binding domain"/>
    <property type="match status" value="1"/>
</dbReference>
<dbReference type="SUPFAM" id="SSF46894">
    <property type="entry name" value="C-terminal effector domain of the bipartite response regulators"/>
    <property type="match status" value="1"/>
</dbReference>
<dbReference type="InterPro" id="IPR039420">
    <property type="entry name" value="WalR-like"/>
</dbReference>
<evidence type="ECO:0000313" key="8">
    <source>
        <dbReference type="EMBL" id="TSE05107.1"/>
    </source>
</evidence>
<dbReference type="InterPro" id="IPR000792">
    <property type="entry name" value="Tscrpt_reg_LuxR_C"/>
</dbReference>
<dbReference type="GO" id="GO:0000160">
    <property type="term" value="P:phosphorelay signal transduction system"/>
    <property type="evidence" value="ECO:0007669"/>
    <property type="project" value="InterPro"/>
</dbReference>
<feature type="domain" description="HTH luxR-type" evidence="6">
    <location>
        <begin position="145"/>
        <end position="210"/>
    </location>
</feature>
<dbReference type="PROSITE" id="PS50110">
    <property type="entry name" value="RESPONSE_REGULATORY"/>
    <property type="match status" value="1"/>
</dbReference>
<dbReference type="PRINTS" id="PR00038">
    <property type="entry name" value="HTHLUXR"/>
</dbReference>
<feature type="domain" description="Response regulatory" evidence="7">
    <location>
        <begin position="4"/>
        <end position="123"/>
    </location>
</feature>
<keyword evidence="3" id="KW-0238">DNA-binding</keyword>
<keyword evidence="4" id="KW-0804">Transcription</keyword>
<name>A0A554VDX5_9FLAO</name>
<sequence>MKYNLIIVDDHKMFLDGLLSILNSENEYNILLTAKDGKHIAKYLEINPDERVDLIITDISMPELDGIALNKIIKDRKKNTRTLVVSMHNNADMIDNLIEHDVDGYVPKNAEKEELLKAIKTILKGEKYFSKEIKDIYLENKFSKKRQEEIKLTQREIDVITLIAQEHTTQEIADKLFLSKHTIESYRKNLIAKLNVRNLAGLTKYALKMKYIKNG</sequence>
<keyword evidence="2" id="KW-0805">Transcription regulation</keyword>